<evidence type="ECO:0000313" key="4">
    <source>
        <dbReference type="Proteomes" id="UP000544222"/>
    </source>
</evidence>
<evidence type="ECO:0000313" key="3">
    <source>
        <dbReference type="EMBL" id="MBB3188140.1"/>
    </source>
</evidence>
<evidence type="ECO:0000259" key="1">
    <source>
        <dbReference type="Pfam" id="PF14292"/>
    </source>
</evidence>
<evidence type="ECO:0000259" key="2">
    <source>
        <dbReference type="Pfam" id="PF16411"/>
    </source>
</evidence>
<reference evidence="3 4" key="1">
    <citation type="submission" date="2020-08" db="EMBL/GenBank/DDBJ databases">
        <title>Genomic Encyclopedia of Type Strains, Phase IV (KMG-IV): sequencing the most valuable type-strain genomes for metagenomic binning, comparative biology and taxonomic classification.</title>
        <authorList>
            <person name="Goeker M."/>
        </authorList>
    </citation>
    <scope>NUCLEOTIDE SEQUENCE [LARGE SCALE GENOMIC DNA]</scope>
    <source>
        <strain evidence="3 4">DSM 27471</strain>
    </source>
</reference>
<sequence>MNKNNIMRITMQYALFNRLFSSCLGVLAIALIFTLSSCQDSLFGNIAVAGPLALSTSSDTLVLAQKNDQTTALTLSWTTGTNHGTGASIAYVLQIDKKGNNFASAIQFNMGKGVYTKSFTVAELNDSLLNHWKFQPGIAAQLEARIIDTVYSQPIVNDVSPLLTMNVTPYQPVSKTLYLVGSASPNGADVNNAIVMTPSATDPTIFTYQGLLNAGSLKFITTLGQVLPSYNEGADSTHLIYRTDSSQPDNQFTVSQSAVYKVTVSLLDLTVSIKQVDLPPYSTLYIVGDAAPNGWDIANATPLVEDPNNPFVFTYQGVLNAGAFKFPVNRNTDWNQDMYMRTDDTHMYLHKGGNSDDNKWTIAKKGYYTLTLDLSNNTIKILRTELYIVGDATPIGWNIDQAIALTEDAVNGCIFTYSGPMVAGQFKFPVNRNTDWGQDMYMMASDSTMYRHVGGASDDNKWTISTAGNYVITANIETLKISIQKQ</sequence>
<dbReference type="Proteomes" id="UP000544222">
    <property type="component" value="Unassembled WGS sequence"/>
</dbReference>
<dbReference type="GO" id="GO:0019867">
    <property type="term" value="C:outer membrane"/>
    <property type="evidence" value="ECO:0007669"/>
    <property type="project" value="InterPro"/>
</dbReference>
<dbReference type="RefSeq" id="WP_183413923.1">
    <property type="nucleotide sequence ID" value="NZ_JACHYB010000002.1"/>
</dbReference>
<keyword evidence="4" id="KW-1185">Reference proteome</keyword>
<dbReference type="InterPro" id="IPR032187">
    <property type="entry name" value="SusF/SusE-like_C"/>
</dbReference>
<name>A0A7W5DSA4_9PORP</name>
<dbReference type="InterPro" id="IPR025970">
    <property type="entry name" value="SusE"/>
</dbReference>
<dbReference type="Gene3D" id="2.60.40.3620">
    <property type="match status" value="3"/>
</dbReference>
<gene>
    <name evidence="3" type="ORF">FHX64_002338</name>
</gene>
<feature type="domain" description="Outer membrane protein SusF/SusE-like C-terminal" evidence="2">
    <location>
        <begin position="284"/>
        <end position="379"/>
    </location>
</feature>
<proteinExistence type="predicted"/>
<protein>
    <recommendedName>
        <fullName evidence="5">SusE outer membrane protein domain-containing protein</fullName>
    </recommendedName>
</protein>
<dbReference type="EMBL" id="JACHYB010000002">
    <property type="protein sequence ID" value="MBB3188140.1"/>
    <property type="molecule type" value="Genomic_DNA"/>
</dbReference>
<feature type="domain" description="SusE outer membrane protein" evidence="1">
    <location>
        <begin position="50"/>
        <end position="146"/>
    </location>
</feature>
<comment type="caution">
    <text evidence="3">The sequence shown here is derived from an EMBL/GenBank/DDBJ whole genome shotgun (WGS) entry which is preliminary data.</text>
</comment>
<dbReference type="Pfam" id="PF14292">
    <property type="entry name" value="SusE"/>
    <property type="match status" value="1"/>
</dbReference>
<dbReference type="Pfam" id="PF16411">
    <property type="entry name" value="SusF_SusE"/>
    <property type="match status" value="1"/>
</dbReference>
<evidence type="ECO:0008006" key="5">
    <source>
        <dbReference type="Google" id="ProtNLM"/>
    </source>
</evidence>
<dbReference type="AlphaFoldDB" id="A0A7W5DSA4"/>
<accession>A0A7W5DSA4</accession>
<organism evidence="3 4">
    <name type="scientific">Microbacter margulisiae</name>
    <dbReference type="NCBI Taxonomy" id="1350067"/>
    <lineage>
        <taxon>Bacteria</taxon>
        <taxon>Pseudomonadati</taxon>
        <taxon>Bacteroidota</taxon>
        <taxon>Bacteroidia</taxon>
        <taxon>Bacteroidales</taxon>
        <taxon>Porphyromonadaceae</taxon>
        <taxon>Microbacter</taxon>
    </lineage>
</organism>
<dbReference type="GO" id="GO:2001070">
    <property type="term" value="F:starch binding"/>
    <property type="evidence" value="ECO:0007669"/>
    <property type="project" value="InterPro"/>
</dbReference>